<dbReference type="PANTHER" id="PTHR10572:SF24">
    <property type="entry name" value="3-HYDROXY-3-METHYLGLUTARYL-COENZYME A REDUCTASE"/>
    <property type="match status" value="1"/>
</dbReference>
<dbReference type="InterPro" id="IPR009029">
    <property type="entry name" value="HMG_CoA_Rdtase_sub-bd_dom_sf"/>
</dbReference>
<dbReference type="Proteomes" id="UP000515800">
    <property type="component" value="Chromosome"/>
</dbReference>
<dbReference type="SUPFAM" id="SSF55035">
    <property type="entry name" value="NAD-binding domain of HMG-CoA reductase"/>
    <property type="match status" value="1"/>
</dbReference>
<evidence type="ECO:0000256" key="3">
    <source>
        <dbReference type="RuleBase" id="RU361219"/>
    </source>
</evidence>
<evidence type="ECO:0000256" key="1">
    <source>
        <dbReference type="ARBA" id="ARBA00007661"/>
    </source>
</evidence>
<dbReference type="EC" id="1.1.1.88" evidence="3"/>
<dbReference type="Gene3D" id="1.10.8.660">
    <property type="match status" value="1"/>
</dbReference>
<dbReference type="GO" id="GO:0140643">
    <property type="term" value="F:hydroxymethylglutaryl-CoA reductase (NADH) activity"/>
    <property type="evidence" value="ECO:0007669"/>
    <property type="project" value="UniProtKB-EC"/>
</dbReference>
<comment type="similarity">
    <text evidence="1 3">Belongs to the HMG-CoA reductase family.</text>
</comment>
<dbReference type="AlphaFoldDB" id="A0A7G9T794"/>
<dbReference type="InterPro" id="IPR009023">
    <property type="entry name" value="HMG_CoA_Rdtase_NAD(P)-bd_sf"/>
</dbReference>
<dbReference type="CDD" id="cd00644">
    <property type="entry name" value="HMG-CoA_reductase_classII"/>
    <property type="match status" value="1"/>
</dbReference>
<gene>
    <name evidence="4" type="ORF">H9L19_03700</name>
</gene>
<keyword evidence="2 3" id="KW-0560">Oxidoreductase</keyword>
<dbReference type="NCBIfam" id="TIGR00532">
    <property type="entry name" value="HMG_CoA_R_NAD"/>
    <property type="match status" value="1"/>
</dbReference>
<keyword evidence="5" id="KW-1185">Reference proteome</keyword>
<name>A0A7G9T794_9LACO</name>
<evidence type="ECO:0000256" key="2">
    <source>
        <dbReference type="ARBA" id="ARBA00023002"/>
    </source>
</evidence>
<dbReference type="PRINTS" id="PR00071">
    <property type="entry name" value="HMGCOARDTASE"/>
</dbReference>
<dbReference type="InterPro" id="IPR023074">
    <property type="entry name" value="HMG_CoA_Rdtase_cat_sf"/>
</dbReference>
<accession>A0A7G9T794</accession>
<dbReference type="Gene3D" id="3.90.770.10">
    <property type="entry name" value="3-hydroxy-3-methylglutaryl-coenzyme A Reductase, Chain A, domain 2"/>
    <property type="match status" value="2"/>
</dbReference>
<dbReference type="KEGG" id="wdi:H9L19_03700"/>
<protein>
    <recommendedName>
        <fullName evidence="3">3-hydroxy-3-methylglutaryl coenzyme A reductase</fullName>
        <shortName evidence="3">HMG-CoA reductase</shortName>
        <ecNumber evidence="3">1.1.1.88</ecNumber>
    </recommendedName>
</protein>
<dbReference type="EMBL" id="CP060724">
    <property type="protein sequence ID" value="QNN75969.1"/>
    <property type="molecule type" value="Genomic_DNA"/>
</dbReference>
<reference evidence="4 5" key="1">
    <citation type="submission" date="2020-08" db="EMBL/GenBank/DDBJ databases">
        <title>Genome sequence of Weissella diestrammenae KACC 16890T.</title>
        <authorList>
            <person name="Hyun D.-W."/>
            <person name="Bae J.-W."/>
        </authorList>
    </citation>
    <scope>NUCLEOTIDE SEQUENCE [LARGE SCALE GENOMIC DNA]</scope>
    <source>
        <strain evidence="4 5">KACC 16890</strain>
    </source>
</reference>
<dbReference type="SUPFAM" id="SSF56542">
    <property type="entry name" value="Substrate-binding domain of HMG-CoA reductase"/>
    <property type="match status" value="1"/>
</dbReference>
<comment type="catalytic activity">
    <reaction evidence="3">
        <text>(R)-mevalonate + 2 NAD(+) + CoA = (3S)-3-hydroxy-3-methylglutaryl-CoA + 2 NADH + 2 H(+)</text>
        <dbReference type="Rhea" id="RHEA:14833"/>
        <dbReference type="ChEBI" id="CHEBI:15378"/>
        <dbReference type="ChEBI" id="CHEBI:36464"/>
        <dbReference type="ChEBI" id="CHEBI:43074"/>
        <dbReference type="ChEBI" id="CHEBI:57287"/>
        <dbReference type="ChEBI" id="CHEBI:57540"/>
        <dbReference type="ChEBI" id="CHEBI:57945"/>
        <dbReference type="EC" id="1.1.1.88"/>
    </reaction>
</comment>
<dbReference type="Pfam" id="PF00368">
    <property type="entry name" value="HMG-CoA_red"/>
    <property type="match status" value="1"/>
</dbReference>
<dbReference type="PANTHER" id="PTHR10572">
    <property type="entry name" value="3-HYDROXY-3-METHYLGLUTARYL-COENZYME A REDUCTASE"/>
    <property type="match status" value="1"/>
</dbReference>
<dbReference type="InterPro" id="IPR004553">
    <property type="entry name" value="HMG_CoA_Rdtase_bac-typ"/>
</dbReference>
<evidence type="ECO:0000313" key="4">
    <source>
        <dbReference type="EMBL" id="QNN75969.1"/>
    </source>
</evidence>
<dbReference type="RefSeq" id="WP_187529797.1">
    <property type="nucleotide sequence ID" value="NZ_CP060724.1"/>
</dbReference>
<organism evidence="4 5">
    <name type="scientific">Weissella diestrammenae</name>
    <dbReference type="NCBI Taxonomy" id="1162633"/>
    <lineage>
        <taxon>Bacteria</taxon>
        <taxon>Bacillati</taxon>
        <taxon>Bacillota</taxon>
        <taxon>Bacilli</taxon>
        <taxon>Lactobacillales</taxon>
        <taxon>Lactobacillaceae</taxon>
        <taxon>Weissella</taxon>
    </lineage>
</organism>
<dbReference type="UniPathway" id="UPA00257">
    <property type="reaction ID" value="UER00367"/>
</dbReference>
<sequence length="421" mass="45333">MSNWHGFYRLSIEERMKQLMAKFQLSTEQVQWLTAHQSLVGDTQIENYIYNFEVPTGLLFDLPVNGGMFVVPMSTEEPSVVAAANNGAKMLRTGTGVIAEMTERLMRGQIIVTNLANQKQFAQFIADHTDEIISMANQAKPSLVKRGGGVNRLLIENIGPAETILNVLVDTSEAMGANIVNTISETVARYLRENGYQVLMAILSNLTNEAIVKAKVSIPVDGLIGKHEVGGLTIAKKIALASQVEQMSPFRAATANKGLLNGIEAVVLASGNDTRSVSAALHAYAAQSGQYRGLIHWQLDENNKNLIGTTELPLMLGVVGGSIGIVPAVKLNHQLMGNPSAKQLAYIVAGVGLAQNLAALRALVTEGIQAGHMQLQAKSLAVQIGAVGDEISRLTVQLQTMQTMSEQVAKEQLMKIRGEVK</sequence>
<dbReference type="PROSITE" id="PS50065">
    <property type="entry name" value="HMG_COA_REDUCTASE_4"/>
    <property type="match status" value="1"/>
</dbReference>
<proteinExistence type="inferred from homology"/>
<dbReference type="GO" id="GO:0004420">
    <property type="term" value="F:hydroxymethylglutaryl-CoA reductase (NADPH) activity"/>
    <property type="evidence" value="ECO:0007669"/>
    <property type="project" value="InterPro"/>
</dbReference>
<dbReference type="GO" id="GO:0015936">
    <property type="term" value="P:coenzyme A metabolic process"/>
    <property type="evidence" value="ECO:0007669"/>
    <property type="project" value="InterPro"/>
</dbReference>
<comment type="pathway">
    <text evidence="3">Metabolic intermediate metabolism; (R)-mevalonate degradation; (S)-3-hydroxy-3-methylglutaryl-CoA from (R)-mevalonate: step 1/1.</text>
</comment>
<evidence type="ECO:0000313" key="5">
    <source>
        <dbReference type="Proteomes" id="UP000515800"/>
    </source>
</evidence>
<dbReference type="InterPro" id="IPR002202">
    <property type="entry name" value="HMG_CoA_Rdtase"/>
</dbReference>
<keyword evidence="3" id="KW-0520">NAD</keyword>